<evidence type="ECO:0000313" key="1">
    <source>
        <dbReference type="EMBL" id="RHN79085.1"/>
    </source>
</evidence>
<dbReference type="AlphaFoldDB" id="A0A396JS79"/>
<evidence type="ECO:0000313" key="2">
    <source>
        <dbReference type="Proteomes" id="UP000265566"/>
    </source>
</evidence>
<accession>A0A396JS79</accession>
<dbReference type="Gramene" id="rna2783">
    <property type="protein sequence ID" value="RHN79085.1"/>
    <property type="gene ID" value="gene2783"/>
</dbReference>
<organism evidence="1 2">
    <name type="scientific">Medicago truncatula</name>
    <name type="common">Barrel medic</name>
    <name type="synonym">Medicago tribuloides</name>
    <dbReference type="NCBI Taxonomy" id="3880"/>
    <lineage>
        <taxon>Eukaryota</taxon>
        <taxon>Viridiplantae</taxon>
        <taxon>Streptophyta</taxon>
        <taxon>Embryophyta</taxon>
        <taxon>Tracheophyta</taxon>
        <taxon>Spermatophyta</taxon>
        <taxon>Magnoliopsida</taxon>
        <taxon>eudicotyledons</taxon>
        <taxon>Gunneridae</taxon>
        <taxon>Pentapetalae</taxon>
        <taxon>rosids</taxon>
        <taxon>fabids</taxon>
        <taxon>Fabales</taxon>
        <taxon>Fabaceae</taxon>
        <taxon>Papilionoideae</taxon>
        <taxon>50 kb inversion clade</taxon>
        <taxon>NPAAA clade</taxon>
        <taxon>Hologalegina</taxon>
        <taxon>IRL clade</taxon>
        <taxon>Trifolieae</taxon>
        <taxon>Medicago</taxon>
    </lineage>
</organism>
<reference evidence="2" key="1">
    <citation type="journal article" date="2018" name="Nat. Plants">
        <title>Whole-genome landscape of Medicago truncatula symbiotic genes.</title>
        <authorList>
            <person name="Pecrix Y."/>
            <person name="Staton S.E."/>
            <person name="Sallet E."/>
            <person name="Lelandais-Briere C."/>
            <person name="Moreau S."/>
            <person name="Carrere S."/>
            <person name="Blein T."/>
            <person name="Jardinaud M.F."/>
            <person name="Latrasse D."/>
            <person name="Zouine M."/>
            <person name="Zahm M."/>
            <person name="Kreplak J."/>
            <person name="Mayjonade B."/>
            <person name="Satge C."/>
            <person name="Perez M."/>
            <person name="Cauet S."/>
            <person name="Marande W."/>
            <person name="Chantry-Darmon C."/>
            <person name="Lopez-Roques C."/>
            <person name="Bouchez O."/>
            <person name="Berard A."/>
            <person name="Debelle F."/>
            <person name="Munos S."/>
            <person name="Bendahmane A."/>
            <person name="Berges H."/>
            <person name="Niebel A."/>
            <person name="Buitink J."/>
            <person name="Frugier F."/>
            <person name="Benhamed M."/>
            <person name="Crespi M."/>
            <person name="Gouzy J."/>
            <person name="Gamas P."/>
        </authorList>
    </citation>
    <scope>NUCLEOTIDE SEQUENCE [LARGE SCALE GENOMIC DNA]</scope>
    <source>
        <strain evidence="2">cv. Jemalong A17</strain>
    </source>
</reference>
<dbReference type="Proteomes" id="UP000265566">
    <property type="component" value="Chromosome 1"/>
</dbReference>
<comment type="caution">
    <text evidence="1">The sequence shown here is derived from an EMBL/GenBank/DDBJ whole genome shotgun (WGS) entry which is preliminary data.</text>
</comment>
<protein>
    <submittedName>
        <fullName evidence="1">Uncharacterized protein</fullName>
    </submittedName>
</protein>
<dbReference type="EMBL" id="PSQE01000001">
    <property type="protein sequence ID" value="RHN79085.1"/>
    <property type="molecule type" value="Genomic_DNA"/>
</dbReference>
<gene>
    <name evidence="1" type="ORF">MtrunA17_Chr1g0173061</name>
</gene>
<name>A0A396JS79_MEDTR</name>
<proteinExistence type="predicted"/>
<sequence length="57" mass="6319">MVTEEKSKEKKNNYSLGMEILKAYASMAVANSTSIGGDDTIFRVKLRRSLLAEKSAH</sequence>